<keyword evidence="2" id="KW-1185">Reference proteome</keyword>
<protein>
    <submittedName>
        <fullName evidence="1">Uncharacterized protein</fullName>
    </submittedName>
</protein>
<dbReference type="EMBL" id="LQOX01000115">
    <property type="protein sequence ID" value="ORV66853.1"/>
    <property type="molecule type" value="Genomic_DNA"/>
</dbReference>
<evidence type="ECO:0000313" key="1">
    <source>
        <dbReference type="EMBL" id="ORV66853.1"/>
    </source>
</evidence>
<dbReference type="Proteomes" id="UP000193738">
    <property type="component" value="Unassembled WGS sequence"/>
</dbReference>
<gene>
    <name evidence="1" type="ORF">AWC07_10400</name>
</gene>
<comment type="caution">
    <text evidence="1">The sequence shown here is derived from an EMBL/GenBank/DDBJ whole genome shotgun (WGS) entry which is preliminary data.</text>
</comment>
<organism evidence="1 2">
    <name type="scientific">Mycobacterium gastri</name>
    <dbReference type="NCBI Taxonomy" id="1777"/>
    <lineage>
        <taxon>Bacteria</taxon>
        <taxon>Bacillati</taxon>
        <taxon>Actinomycetota</taxon>
        <taxon>Actinomycetes</taxon>
        <taxon>Mycobacteriales</taxon>
        <taxon>Mycobacteriaceae</taxon>
        <taxon>Mycobacterium</taxon>
    </lineage>
</organism>
<reference evidence="1 2" key="1">
    <citation type="submission" date="2016-01" db="EMBL/GenBank/DDBJ databases">
        <title>The new phylogeny of the genus Mycobacterium.</title>
        <authorList>
            <person name="Tarcisio F."/>
            <person name="Conor M."/>
            <person name="Antonella G."/>
            <person name="Elisabetta G."/>
            <person name="Giulia F.S."/>
            <person name="Sara T."/>
            <person name="Anna F."/>
            <person name="Clotilde B."/>
            <person name="Roberto B."/>
            <person name="Veronica D.S."/>
            <person name="Fabio R."/>
            <person name="Monica P."/>
            <person name="Olivier J."/>
            <person name="Enrico T."/>
            <person name="Nicola S."/>
        </authorList>
    </citation>
    <scope>NUCLEOTIDE SEQUENCE [LARGE SCALE GENOMIC DNA]</scope>
    <source>
        <strain evidence="1 2">DSM 43505</strain>
    </source>
</reference>
<dbReference type="AlphaFoldDB" id="A0A1X1VCR7"/>
<proteinExistence type="predicted"/>
<name>A0A1X1VCR7_MYCGS</name>
<dbReference type="STRING" id="1777.AWC07_10400"/>
<accession>A0A1X1VCR7</accession>
<sequence>MLTAVHDVLVHTAGVIGGRAAAPEWPLPDIDSVDQQLGGLIQARIFARQTLLAPRRWGVRERAQRAERQTVCVALFAGSALHLVRVVTSPDDVGGQLSQPVCAAIDDLATGAAVAEADPAVAAAHAAAARRCAADLASVARNTKEIVLADVVRACADDLQQVIDLRQK</sequence>
<evidence type="ECO:0000313" key="2">
    <source>
        <dbReference type="Proteomes" id="UP000193738"/>
    </source>
</evidence>